<evidence type="ECO:0000313" key="2">
    <source>
        <dbReference type="Proteomes" id="UP000267145"/>
    </source>
</evidence>
<comment type="caution">
    <text evidence="1">The sequence shown here is derived from an EMBL/GenBank/DDBJ whole genome shotgun (WGS) entry which is preliminary data.</text>
</comment>
<evidence type="ECO:0000313" key="1">
    <source>
        <dbReference type="EMBL" id="RNJ60046.1"/>
    </source>
</evidence>
<proteinExistence type="predicted"/>
<gene>
    <name evidence="1" type="ORF">D7B24_000241</name>
</gene>
<evidence type="ECO:0008006" key="3">
    <source>
        <dbReference type="Google" id="ProtNLM"/>
    </source>
</evidence>
<protein>
    <recommendedName>
        <fullName evidence="3">Fungal N-terminal domain-containing protein</fullName>
    </recommendedName>
</protein>
<dbReference type="AlphaFoldDB" id="A0A3M9YJR9"/>
<dbReference type="Proteomes" id="UP000267145">
    <property type="component" value="Unassembled WGS sequence"/>
</dbReference>
<organism evidence="1 2">
    <name type="scientific">Verticillium nonalfalfae</name>
    <dbReference type="NCBI Taxonomy" id="1051616"/>
    <lineage>
        <taxon>Eukaryota</taxon>
        <taxon>Fungi</taxon>
        <taxon>Dikarya</taxon>
        <taxon>Ascomycota</taxon>
        <taxon>Pezizomycotina</taxon>
        <taxon>Sordariomycetes</taxon>
        <taxon>Hypocreomycetidae</taxon>
        <taxon>Glomerellales</taxon>
        <taxon>Plectosphaerellaceae</taxon>
        <taxon>Verticillium</taxon>
    </lineage>
</organism>
<name>A0A3M9YJR9_9PEZI</name>
<dbReference type="GeneID" id="39603930"/>
<sequence>MVLDAIGIGLGAATFAADLTLAIVKLKQLWDEVKDTPDEIASILENLQVIDLIIGYGAAKIKWFQEALASIKIVLQKSTFQHLEKKLQRALQTLDLAIRNFEL</sequence>
<dbReference type="EMBL" id="RBVV01000010">
    <property type="protein sequence ID" value="RNJ60046.1"/>
    <property type="molecule type" value="Genomic_DNA"/>
</dbReference>
<reference evidence="1 2" key="1">
    <citation type="submission" date="2018-10" db="EMBL/GenBank/DDBJ databases">
        <title>Genome sequence of Verticillium nonalfalfae VnAa140.</title>
        <authorList>
            <person name="Stajich J.E."/>
            <person name="Kasson M.T."/>
        </authorList>
    </citation>
    <scope>NUCLEOTIDE SEQUENCE [LARGE SCALE GENOMIC DNA]</scope>
    <source>
        <strain evidence="1 2">VnAa140</strain>
    </source>
</reference>
<keyword evidence="2" id="KW-1185">Reference proteome</keyword>
<dbReference type="RefSeq" id="XP_028498204.1">
    <property type="nucleotide sequence ID" value="XM_028634502.1"/>
</dbReference>
<accession>A0A3M9YJR9</accession>